<evidence type="ECO:0000313" key="7">
    <source>
        <dbReference type="Proteomes" id="UP001058980"/>
    </source>
</evidence>
<dbReference type="SUPFAM" id="SSF55729">
    <property type="entry name" value="Acyl-CoA N-acyltransferases (Nat)"/>
    <property type="match status" value="1"/>
</dbReference>
<dbReference type="Proteomes" id="UP000343335">
    <property type="component" value="Unassembled WGS sequence"/>
</dbReference>
<dbReference type="GO" id="GO:0016747">
    <property type="term" value="F:acyltransferase activity, transferring groups other than amino-acyl groups"/>
    <property type="evidence" value="ECO:0007669"/>
    <property type="project" value="InterPro"/>
</dbReference>
<dbReference type="Gene3D" id="3.40.630.30">
    <property type="match status" value="1"/>
</dbReference>
<dbReference type="PANTHER" id="PTHR43877">
    <property type="entry name" value="AMINOALKYLPHOSPHONATE N-ACETYLTRANSFERASE-RELATED-RELATED"/>
    <property type="match status" value="1"/>
</dbReference>
<dbReference type="PROSITE" id="PS51186">
    <property type="entry name" value="GNAT"/>
    <property type="match status" value="1"/>
</dbReference>
<keyword evidence="1 5" id="KW-0808">Transferase</keyword>
<dbReference type="CDD" id="cd04301">
    <property type="entry name" value="NAT_SF"/>
    <property type="match status" value="1"/>
</dbReference>
<name>A0A5E4YEK1_9BURK</name>
<dbReference type="InterPro" id="IPR050832">
    <property type="entry name" value="Bact_Acetyltransf"/>
</dbReference>
<evidence type="ECO:0000256" key="2">
    <source>
        <dbReference type="ARBA" id="ARBA00023315"/>
    </source>
</evidence>
<dbReference type="RefSeq" id="WP_150666169.1">
    <property type="nucleotide sequence ID" value="NZ_CABPSA010000009.1"/>
</dbReference>
<dbReference type="InterPro" id="IPR000182">
    <property type="entry name" value="GNAT_dom"/>
</dbReference>
<evidence type="ECO:0000313" key="5">
    <source>
        <dbReference type="EMBL" id="VVE46920.1"/>
    </source>
</evidence>
<dbReference type="Pfam" id="PF13508">
    <property type="entry name" value="Acetyltransf_7"/>
    <property type="match status" value="1"/>
</dbReference>
<dbReference type="AlphaFoldDB" id="A0A5E4YEK1"/>
<dbReference type="EMBL" id="CP102780">
    <property type="protein sequence ID" value="UVA79080.1"/>
    <property type="molecule type" value="Genomic_DNA"/>
</dbReference>
<keyword evidence="2" id="KW-0012">Acyltransferase</keyword>
<evidence type="ECO:0000313" key="6">
    <source>
        <dbReference type="Proteomes" id="UP000343335"/>
    </source>
</evidence>
<evidence type="ECO:0000256" key="1">
    <source>
        <dbReference type="ARBA" id="ARBA00022679"/>
    </source>
</evidence>
<reference evidence="5 6" key="1">
    <citation type="submission" date="2019-08" db="EMBL/GenBank/DDBJ databases">
        <authorList>
            <person name="Peeters C."/>
        </authorList>
    </citation>
    <scope>NUCLEOTIDE SEQUENCE [LARGE SCALE GENOMIC DNA]</scope>
    <source>
        <strain evidence="5 6">LMG 31010</strain>
    </source>
</reference>
<keyword evidence="7" id="KW-1185">Reference proteome</keyword>
<feature type="domain" description="N-acetyltransferase" evidence="3">
    <location>
        <begin position="6"/>
        <end position="147"/>
    </location>
</feature>
<organism evidence="5 6">
    <name type="scientific">Pandoraea commovens</name>
    <dbReference type="NCBI Taxonomy" id="2508289"/>
    <lineage>
        <taxon>Bacteria</taxon>
        <taxon>Pseudomonadati</taxon>
        <taxon>Pseudomonadota</taxon>
        <taxon>Betaproteobacteria</taxon>
        <taxon>Burkholderiales</taxon>
        <taxon>Burkholderiaceae</taxon>
        <taxon>Pandoraea</taxon>
    </lineage>
</organism>
<reference evidence="4" key="2">
    <citation type="submission" date="2022-08" db="EMBL/GenBank/DDBJ databases">
        <title>Multi-unit outbreak of Pandoraea commovens among non-cystic fibrosis intensive care patients from 2019 to 2021 in Berlin, Germany.</title>
        <authorList>
            <person name="Menzel P."/>
        </authorList>
    </citation>
    <scope>NUCLEOTIDE SEQUENCE</scope>
    <source>
        <strain evidence="4">LB-19-202-79</strain>
    </source>
</reference>
<dbReference type="EMBL" id="CABPSA010000009">
    <property type="protein sequence ID" value="VVE46920.1"/>
    <property type="molecule type" value="Genomic_DNA"/>
</dbReference>
<dbReference type="OrthoDB" id="9789605at2"/>
<protein>
    <submittedName>
        <fullName evidence="5">GNAT family N-acetyltransferase</fullName>
    </submittedName>
</protein>
<dbReference type="Proteomes" id="UP001058980">
    <property type="component" value="Chromosome"/>
</dbReference>
<dbReference type="InterPro" id="IPR016181">
    <property type="entry name" value="Acyl_CoA_acyltransferase"/>
</dbReference>
<gene>
    <name evidence="4" type="ORF">NTU39_24240</name>
    <name evidence="5" type="ORF">PCO31010_04469</name>
</gene>
<evidence type="ECO:0000313" key="4">
    <source>
        <dbReference type="EMBL" id="UVA79080.1"/>
    </source>
</evidence>
<sequence>MTVRQIVIAPATPGDFPTLARIYYEVRLATMTWVDPSLYRADDFASHAAGEDVLTAKSPGGKILGFVSVWPADDFIHMLYVEPSSQGHGVGTRLLQALPGWPTRPYRLKCLTRNTRAKTFYERHGFRVTGNGVSEEGEFEEMSNAVCGGSSSEASDFR</sequence>
<proteinExistence type="predicted"/>
<accession>A0A5E4YEK1</accession>
<evidence type="ECO:0000259" key="3">
    <source>
        <dbReference type="PROSITE" id="PS51186"/>
    </source>
</evidence>